<evidence type="ECO:0000256" key="4">
    <source>
        <dbReference type="SAM" id="SignalP"/>
    </source>
</evidence>
<name>A0ABR1FIY6_AURAN</name>
<dbReference type="Gene3D" id="3.90.1150.10">
    <property type="entry name" value="Aspartate Aminotransferase, domain 1"/>
    <property type="match status" value="1"/>
</dbReference>
<dbReference type="PANTHER" id="PTHR48097">
    <property type="entry name" value="L-THREONINE ALDOLASE-RELATED"/>
    <property type="match status" value="1"/>
</dbReference>
<dbReference type="Gene3D" id="3.40.640.10">
    <property type="entry name" value="Type I PLP-dependent aspartate aminotransferase-like (Major domain)"/>
    <property type="match status" value="1"/>
</dbReference>
<dbReference type="InterPro" id="IPR023603">
    <property type="entry name" value="Low_specificity_L-TA-like"/>
</dbReference>
<dbReference type="InterPro" id="IPR015421">
    <property type="entry name" value="PyrdxlP-dep_Trfase_major"/>
</dbReference>
<organism evidence="6 7">
    <name type="scientific">Aureococcus anophagefferens</name>
    <name type="common">Harmful bloom alga</name>
    <dbReference type="NCBI Taxonomy" id="44056"/>
    <lineage>
        <taxon>Eukaryota</taxon>
        <taxon>Sar</taxon>
        <taxon>Stramenopiles</taxon>
        <taxon>Ochrophyta</taxon>
        <taxon>Pelagophyceae</taxon>
        <taxon>Pelagomonadales</taxon>
        <taxon>Pelagomonadaceae</taxon>
        <taxon>Aureococcus</taxon>
    </lineage>
</organism>
<keyword evidence="7" id="KW-1185">Reference proteome</keyword>
<gene>
    <name evidence="6" type="primary">THA1</name>
    <name evidence="6" type="ORF">SO694_00089064</name>
</gene>
<protein>
    <submittedName>
        <fullName evidence="6">L-allo-threonine aldolase</fullName>
    </submittedName>
</protein>
<evidence type="ECO:0000256" key="2">
    <source>
        <dbReference type="ARBA" id="ARBA00006966"/>
    </source>
</evidence>
<dbReference type="NCBIfam" id="NF041359">
    <property type="entry name" value="GntG_guanitoxin"/>
    <property type="match status" value="1"/>
</dbReference>
<evidence type="ECO:0000256" key="3">
    <source>
        <dbReference type="ARBA" id="ARBA00022898"/>
    </source>
</evidence>
<reference evidence="6 7" key="1">
    <citation type="submission" date="2024-03" db="EMBL/GenBank/DDBJ databases">
        <title>Aureococcus anophagefferens CCMP1851 and Kratosvirus quantuckense: Draft genome of a second virus-susceptible host strain in the model system.</title>
        <authorList>
            <person name="Chase E."/>
            <person name="Truchon A.R."/>
            <person name="Schepens W."/>
            <person name="Wilhelm S.W."/>
        </authorList>
    </citation>
    <scope>NUCLEOTIDE SEQUENCE [LARGE SCALE GENOMIC DNA]</scope>
    <source>
        <strain evidence="6 7">CCMP1851</strain>
    </source>
</reference>
<comment type="cofactor">
    <cofactor evidence="1">
        <name>pyridoxal 5'-phosphate</name>
        <dbReference type="ChEBI" id="CHEBI:597326"/>
    </cofactor>
</comment>
<dbReference type="Proteomes" id="UP001363151">
    <property type="component" value="Unassembled WGS sequence"/>
</dbReference>
<dbReference type="PANTHER" id="PTHR48097:SF9">
    <property type="entry name" value="L-THREONINE ALDOLASE"/>
    <property type="match status" value="1"/>
</dbReference>
<keyword evidence="3" id="KW-0663">Pyridoxal phosphate</keyword>
<evidence type="ECO:0000256" key="1">
    <source>
        <dbReference type="ARBA" id="ARBA00001933"/>
    </source>
</evidence>
<keyword evidence="4" id="KW-0732">Signal</keyword>
<dbReference type="InterPro" id="IPR001597">
    <property type="entry name" value="ArAA_b-elim_lyase/Thr_aldolase"/>
</dbReference>
<dbReference type="SUPFAM" id="SSF53383">
    <property type="entry name" value="PLP-dependent transferases"/>
    <property type="match status" value="1"/>
</dbReference>
<dbReference type="InterPro" id="IPR015422">
    <property type="entry name" value="PyrdxlP-dep_Trfase_small"/>
</dbReference>
<comment type="caution">
    <text evidence="6">The sequence shown here is derived from an EMBL/GenBank/DDBJ whole genome shotgun (WGS) entry which is preliminary data.</text>
</comment>
<accession>A0ABR1FIY6</accession>
<evidence type="ECO:0000313" key="6">
    <source>
        <dbReference type="EMBL" id="KAK7231763.1"/>
    </source>
</evidence>
<evidence type="ECO:0000313" key="7">
    <source>
        <dbReference type="Proteomes" id="UP001363151"/>
    </source>
</evidence>
<comment type="similarity">
    <text evidence="2">Belongs to the threonine aldolase family.</text>
</comment>
<evidence type="ECO:0000259" key="5">
    <source>
        <dbReference type="Pfam" id="PF01212"/>
    </source>
</evidence>
<dbReference type="EMBL" id="JBBJCI010000374">
    <property type="protein sequence ID" value="KAK7231763.1"/>
    <property type="molecule type" value="Genomic_DNA"/>
</dbReference>
<sequence length="384" mass="39334">MMASRCFSLLLSAATALVAPRQTATRTIARLAAAEPVVDLRSDTVTQPTAAMRAAMGAAVCGDDVFGDDPTVAKLEARVGDLLGKEAAVFVPTGTMGNLVSILAHCWERGSEYVVGDCAHVHIFEQGGASQFGGAHARAVPTAADGTIGDAAAVRALVRVDDQHFPATKVVALEDTHNLRGGAALPAGYGAAVAAAVRDLGVAAHLDGARVWHAAAHRGEALAETAAPYDSLSVCLSKALGAPAGSVVAGSGDFVARCRRLRKGLGGTMRQTGVLAAAGLVALDEVLPKLSEDAARATALAAGLGALGFDVEAPQTNLLYFGLDEARFGFSARALVDHCADRGVRFLVVPGSTRMRMVCHHQITADGAERALAVIKAACDSGLR</sequence>
<dbReference type="InterPro" id="IPR015424">
    <property type="entry name" value="PyrdxlP-dep_Trfase"/>
</dbReference>
<proteinExistence type="inferred from homology"/>
<feature type="domain" description="Aromatic amino acid beta-eliminating lyase/threonine aldolase" evidence="5">
    <location>
        <begin position="39"/>
        <end position="318"/>
    </location>
</feature>
<feature type="signal peptide" evidence="4">
    <location>
        <begin position="1"/>
        <end position="25"/>
    </location>
</feature>
<dbReference type="Pfam" id="PF01212">
    <property type="entry name" value="Beta_elim_lyase"/>
    <property type="match status" value="1"/>
</dbReference>
<feature type="chain" id="PRO_5045830143" evidence="4">
    <location>
        <begin position="26"/>
        <end position="384"/>
    </location>
</feature>
<dbReference type="PIRSF" id="PIRSF017617">
    <property type="entry name" value="Thr_aldolase"/>
    <property type="match status" value="1"/>
</dbReference>